<dbReference type="Pfam" id="PF13560">
    <property type="entry name" value="HTH_31"/>
    <property type="match status" value="1"/>
</dbReference>
<dbReference type="SMART" id="SM00530">
    <property type="entry name" value="HTH_XRE"/>
    <property type="match status" value="1"/>
</dbReference>
<proteinExistence type="predicted"/>
<evidence type="ECO:0000313" key="3">
    <source>
        <dbReference type="EMBL" id="HGK28653.1"/>
    </source>
</evidence>
<reference evidence="3" key="1">
    <citation type="journal article" date="2020" name="mSystems">
        <title>Genome- and Community-Level Interaction Insights into Carbon Utilization and Element Cycling Functions of Hydrothermarchaeota in Hydrothermal Sediment.</title>
        <authorList>
            <person name="Zhou Z."/>
            <person name="Liu Y."/>
            <person name="Xu W."/>
            <person name="Pan J."/>
            <person name="Luo Z.H."/>
            <person name="Li M."/>
        </authorList>
    </citation>
    <scope>NUCLEOTIDE SEQUENCE [LARGE SCALE GENOMIC DNA]</scope>
    <source>
        <strain evidence="3">SpSt-488</strain>
    </source>
</reference>
<comment type="caution">
    <text evidence="3">The sequence shown here is derived from an EMBL/GenBank/DDBJ whole genome shotgun (WGS) entry which is preliminary data.</text>
</comment>
<feature type="region of interest" description="Disordered" evidence="1">
    <location>
        <begin position="94"/>
        <end position="130"/>
    </location>
</feature>
<organism evidence="3">
    <name type="scientific">candidate division WOR-3 bacterium</name>
    <dbReference type="NCBI Taxonomy" id="2052148"/>
    <lineage>
        <taxon>Bacteria</taxon>
        <taxon>Bacteria division WOR-3</taxon>
    </lineage>
</organism>
<feature type="compositionally biased region" description="Basic and acidic residues" evidence="1">
    <location>
        <begin position="120"/>
        <end position="130"/>
    </location>
</feature>
<evidence type="ECO:0000256" key="1">
    <source>
        <dbReference type="SAM" id="MobiDB-lite"/>
    </source>
</evidence>
<feature type="domain" description="HTH cro/C1-type" evidence="2">
    <location>
        <begin position="19"/>
        <end position="81"/>
    </location>
</feature>
<dbReference type="Gene3D" id="1.10.260.40">
    <property type="entry name" value="lambda repressor-like DNA-binding domains"/>
    <property type="match status" value="1"/>
</dbReference>
<sequence>MARTPRPKLSNLRELGIRLRSLRTEAGVSQTELARSMGFNPTHGYKYVLRLEKGLVPNPTLRTLAAFLRACGAGWQSIVDVLPTLGLDETEAAPVAPEREATVAEPVPPRSVHTPPQESRPMREVLRRQRQEERAVRTRDFWSRVGRAEELTLPLLHGPRLTSAARRALVAFLRACCAIINNAAGRRADPAPEIEKLMQSAQTSGLDLRLLHQIRDTCISVFKDSGTA</sequence>
<dbReference type="InterPro" id="IPR010982">
    <property type="entry name" value="Lambda_DNA-bd_dom_sf"/>
</dbReference>
<dbReference type="EMBL" id="DSUT01000144">
    <property type="protein sequence ID" value="HGK28653.1"/>
    <property type="molecule type" value="Genomic_DNA"/>
</dbReference>
<gene>
    <name evidence="3" type="ORF">ENS41_06825</name>
</gene>
<dbReference type="AlphaFoldDB" id="A0A7C4CBZ4"/>
<protein>
    <submittedName>
        <fullName evidence="3">XRE family transcriptional regulator</fullName>
    </submittedName>
</protein>
<dbReference type="InterPro" id="IPR001387">
    <property type="entry name" value="Cro/C1-type_HTH"/>
</dbReference>
<dbReference type="GO" id="GO:0003677">
    <property type="term" value="F:DNA binding"/>
    <property type="evidence" value="ECO:0007669"/>
    <property type="project" value="InterPro"/>
</dbReference>
<accession>A0A7C4CBZ4</accession>
<evidence type="ECO:0000259" key="2">
    <source>
        <dbReference type="PROSITE" id="PS50943"/>
    </source>
</evidence>
<dbReference type="CDD" id="cd00093">
    <property type="entry name" value="HTH_XRE"/>
    <property type="match status" value="1"/>
</dbReference>
<dbReference type="SUPFAM" id="SSF47413">
    <property type="entry name" value="lambda repressor-like DNA-binding domains"/>
    <property type="match status" value="1"/>
</dbReference>
<dbReference type="PROSITE" id="PS50943">
    <property type="entry name" value="HTH_CROC1"/>
    <property type="match status" value="1"/>
</dbReference>
<name>A0A7C4CBZ4_UNCW3</name>